<reference evidence="1 2" key="1">
    <citation type="submission" date="2010-12" db="EMBL/GenBank/DDBJ databases">
        <title>Complete sequence of Ethanoligenens harbinense YUAN-3.</title>
        <authorList>
            <person name="Lucas S."/>
            <person name="Copeland A."/>
            <person name="Lapidus A."/>
            <person name="Cheng J.-F."/>
            <person name="Bruce D."/>
            <person name="Goodwin L."/>
            <person name="Pitluck S."/>
            <person name="Chertkov O."/>
            <person name="Misra M."/>
            <person name="Detter J.C."/>
            <person name="Han C."/>
            <person name="Tapia R."/>
            <person name="Land M."/>
            <person name="Hauser L."/>
            <person name="Jeffries C."/>
            <person name="Kyrpides N."/>
            <person name="Ivanova N."/>
            <person name="Mikhailova N."/>
            <person name="Wang A."/>
            <person name="Mouttaki H."/>
            <person name="He Z."/>
            <person name="Zhou J."/>
            <person name="Hemme C.L."/>
            <person name="Woyke T."/>
        </authorList>
    </citation>
    <scope>NUCLEOTIDE SEQUENCE [LARGE SCALE GENOMIC DNA]</scope>
    <source>
        <strain evidence="2">DSM 18485 / JCM 12961 / CGMCC 1.5033 / YUAN-3</strain>
    </source>
</reference>
<evidence type="ECO:0000313" key="2">
    <source>
        <dbReference type="Proteomes" id="UP000001551"/>
    </source>
</evidence>
<evidence type="ECO:0000313" key="1">
    <source>
        <dbReference type="EMBL" id="ADU27688.1"/>
    </source>
</evidence>
<dbReference type="GO" id="GO:0006261">
    <property type="term" value="P:DNA-templated DNA replication"/>
    <property type="evidence" value="ECO:0007669"/>
    <property type="project" value="TreeGrafter"/>
</dbReference>
<name>E6U408_ETHHY</name>
<dbReference type="KEGG" id="eha:Ethha_2171"/>
<gene>
    <name evidence="1" type="ordered locus">Ethha_2171</name>
</gene>
<dbReference type="Gene3D" id="3.40.50.300">
    <property type="entry name" value="P-loop containing nucleotide triphosphate hydrolases"/>
    <property type="match status" value="1"/>
</dbReference>
<dbReference type="PANTHER" id="PTHR11669:SF8">
    <property type="entry name" value="DNA POLYMERASE III SUBUNIT DELTA"/>
    <property type="match status" value="1"/>
</dbReference>
<dbReference type="InterPro" id="IPR027417">
    <property type="entry name" value="P-loop_NTPase"/>
</dbReference>
<dbReference type="HOGENOM" id="CLU_006229_4_0_9"/>
<keyword evidence="2" id="KW-1185">Reference proteome</keyword>
<dbReference type="RefSeq" id="WP_013486036.1">
    <property type="nucleotide sequence ID" value="NC_014828.1"/>
</dbReference>
<accession>E6U408</accession>
<proteinExistence type="predicted"/>
<dbReference type="EMBL" id="CP002400">
    <property type="protein sequence ID" value="ADU27688.1"/>
    <property type="molecule type" value="Genomic_DNA"/>
</dbReference>
<dbReference type="SUPFAM" id="SSF52540">
    <property type="entry name" value="P-loop containing nucleoside triphosphate hydrolases"/>
    <property type="match status" value="1"/>
</dbReference>
<dbReference type="InterPro" id="IPR050238">
    <property type="entry name" value="DNA_Rep/Repair_Clamp_Loader"/>
</dbReference>
<dbReference type="AlphaFoldDB" id="E6U408"/>
<dbReference type="Proteomes" id="UP000001551">
    <property type="component" value="Chromosome"/>
</dbReference>
<dbReference type="eggNOG" id="COG0470">
    <property type="taxonomic scope" value="Bacteria"/>
</dbReference>
<dbReference type="PANTHER" id="PTHR11669">
    <property type="entry name" value="REPLICATION FACTOR C / DNA POLYMERASE III GAMMA-TAU SUBUNIT"/>
    <property type="match status" value="1"/>
</dbReference>
<dbReference type="Pfam" id="PF13177">
    <property type="entry name" value="DNA_pol3_delta2"/>
    <property type="match status" value="1"/>
</dbReference>
<dbReference type="STRING" id="663278.Ethha_2171"/>
<sequence length="330" mass="34893">MRFLQFAGNARAKALAAQAFDSGHVPHALLIDGPAGAGKRTFARILAQAAVCGGEGEKPCGVCRQCRNALALHHPDIIEVEGGKGPRSFPIEAVRQVRASAAVGPNDASRKVYILIHVQNMSEQAQNALLKLIEEPPPYALFLLTCDSRFRVLPTVRSRCMELSLGPVAEAEAAAALRAQDDALSEDDALAAARMAGGLIGQARRGLYDGSFAASRAFCEAFAAALAGSAPYAFLRLSGTLEKDKALGDAVLALLPLLFRDALALREGLATALSGCAEQAGLLSRSCTRAALFALAREAETARTALEGYANKPLLLTDLFARLWQIKNTI</sequence>
<protein>
    <submittedName>
        <fullName evidence="1">DNA polymerase III, gamma/tau subunits</fullName>
    </submittedName>
</protein>
<organism evidence="1 2">
    <name type="scientific">Ethanoligenens harbinense (strain DSM 18485 / JCM 12961 / CGMCC 1.5033 / YUAN-3)</name>
    <dbReference type="NCBI Taxonomy" id="663278"/>
    <lineage>
        <taxon>Bacteria</taxon>
        <taxon>Bacillati</taxon>
        <taxon>Bacillota</taxon>
        <taxon>Clostridia</taxon>
        <taxon>Eubacteriales</taxon>
        <taxon>Oscillospiraceae</taxon>
        <taxon>Ethanoligenens</taxon>
    </lineage>
</organism>